<dbReference type="SUPFAM" id="SSF81296">
    <property type="entry name" value="E set domains"/>
    <property type="match status" value="1"/>
</dbReference>
<keyword evidence="3 11" id="KW-0378">Hydrolase</keyword>
<keyword evidence="2" id="KW-0732">Signal</keyword>
<dbReference type="InterPro" id="IPR011840">
    <property type="entry name" value="PulA_typeI"/>
</dbReference>
<keyword evidence="5 11" id="KW-0326">Glycosidase</keyword>
<evidence type="ECO:0000313" key="12">
    <source>
        <dbReference type="Proteomes" id="UP000289841"/>
    </source>
</evidence>
<dbReference type="InterPro" id="IPR017853">
    <property type="entry name" value="GH"/>
</dbReference>
<evidence type="ECO:0000256" key="1">
    <source>
        <dbReference type="ARBA" id="ARBA00008061"/>
    </source>
</evidence>
<dbReference type="EC" id="3.2.1.41" evidence="7"/>
<keyword evidence="4" id="KW-0106">Calcium</keyword>
<evidence type="ECO:0000256" key="8">
    <source>
        <dbReference type="ARBA" id="ARBA00029618"/>
    </source>
</evidence>
<gene>
    <name evidence="11" type="primary">pulA</name>
    <name evidence="11" type="ORF">NCTC10138_01523</name>
</gene>
<evidence type="ECO:0000313" key="11">
    <source>
        <dbReference type="EMBL" id="VEU81131.1"/>
    </source>
</evidence>
<dbReference type="EMBL" id="LR215048">
    <property type="protein sequence ID" value="VEU81131.1"/>
    <property type="molecule type" value="Genomic_DNA"/>
</dbReference>
<feature type="domain" description="Glycosyl hydrolase family 13 catalytic" evidence="10">
    <location>
        <begin position="407"/>
        <end position="791"/>
    </location>
</feature>
<dbReference type="InterPro" id="IPR014756">
    <property type="entry name" value="Ig_E-set"/>
</dbReference>
<dbReference type="OrthoDB" id="9761875at2"/>
<dbReference type="STRING" id="1278311.GCA_000428705_00654"/>
<protein>
    <recommendedName>
        <fullName evidence="7">pullulanase</fullName>
        <ecNumber evidence="7">3.2.1.41</ecNumber>
    </recommendedName>
    <alternativeName>
        <fullName evidence="8">Alpha-dextrin endo-1,6-alpha-glucosidase</fullName>
    </alternativeName>
    <alternativeName>
        <fullName evidence="9">Pullulan 6-glucanohydrolase</fullName>
    </alternativeName>
</protein>
<dbReference type="Pfam" id="PF02922">
    <property type="entry name" value="CBM_48"/>
    <property type="match status" value="1"/>
</dbReference>
<dbReference type="GO" id="GO:0051060">
    <property type="term" value="F:pullulanase activity"/>
    <property type="evidence" value="ECO:0007669"/>
    <property type="project" value="UniProtKB-EC"/>
</dbReference>
<dbReference type="KEGG" id="aaxa:NCTC10138_01523"/>
<dbReference type="Gene3D" id="2.60.40.1110">
    <property type="match status" value="1"/>
</dbReference>
<dbReference type="Gene3D" id="3.20.20.80">
    <property type="entry name" value="Glycosidases"/>
    <property type="match status" value="1"/>
</dbReference>
<dbReference type="InterPro" id="IPR013784">
    <property type="entry name" value="Carb-bd-like_fold"/>
</dbReference>
<evidence type="ECO:0000256" key="6">
    <source>
        <dbReference type="ARBA" id="ARBA00023965"/>
    </source>
</evidence>
<evidence type="ECO:0000256" key="3">
    <source>
        <dbReference type="ARBA" id="ARBA00022801"/>
    </source>
</evidence>
<comment type="catalytic activity">
    <reaction evidence="6">
        <text>Hydrolysis of (1-&gt;6)-alpha-D-glucosidic linkages in pullulan, amylopectin and glycogen, and in the alpha- and beta-limit dextrins of amylopectin and glycogen.</text>
        <dbReference type="EC" id="3.2.1.41"/>
    </reaction>
</comment>
<evidence type="ECO:0000256" key="7">
    <source>
        <dbReference type="ARBA" id="ARBA00024062"/>
    </source>
</evidence>
<accession>A0A449BFB5</accession>
<dbReference type="SUPFAM" id="SSF49452">
    <property type="entry name" value="Starch-binding domain-like"/>
    <property type="match status" value="1"/>
</dbReference>
<keyword evidence="12" id="KW-1185">Reference proteome</keyword>
<dbReference type="Pfam" id="PF00128">
    <property type="entry name" value="Alpha-amylase"/>
    <property type="match status" value="1"/>
</dbReference>
<proteinExistence type="inferred from homology"/>
<comment type="similarity">
    <text evidence="1">Belongs to the glycosyl hydrolase 13 family.</text>
</comment>
<dbReference type="NCBIfam" id="TIGR02104">
    <property type="entry name" value="pulA_typeI"/>
    <property type="match status" value="1"/>
</dbReference>
<dbReference type="GO" id="GO:0005975">
    <property type="term" value="P:carbohydrate metabolic process"/>
    <property type="evidence" value="ECO:0007669"/>
    <property type="project" value="InterPro"/>
</dbReference>
<evidence type="ECO:0000256" key="2">
    <source>
        <dbReference type="ARBA" id="ARBA00022729"/>
    </source>
</evidence>
<dbReference type="InterPro" id="IPR005323">
    <property type="entry name" value="CBM41_pullulanase"/>
</dbReference>
<reference evidence="11 12" key="1">
    <citation type="submission" date="2019-01" db="EMBL/GenBank/DDBJ databases">
        <authorList>
            <consortium name="Pathogen Informatics"/>
        </authorList>
    </citation>
    <scope>NUCLEOTIDE SEQUENCE [LARGE SCALE GENOMIC DNA]</scope>
    <source>
        <strain evidence="11 12">NCTC10138</strain>
    </source>
</reference>
<dbReference type="InterPro" id="IPR006047">
    <property type="entry name" value="GH13_cat_dom"/>
</dbReference>
<dbReference type="InterPro" id="IPR004193">
    <property type="entry name" value="Glyco_hydro_13_N"/>
</dbReference>
<dbReference type="CDD" id="cd02860">
    <property type="entry name" value="E_set_Pullulanase"/>
    <property type="match status" value="1"/>
</dbReference>
<dbReference type="Pfam" id="PF03714">
    <property type="entry name" value="PUD"/>
    <property type="match status" value="1"/>
</dbReference>
<dbReference type="AlphaFoldDB" id="A0A449BFB5"/>
<dbReference type="SUPFAM" id="SSF51445">
    <property type="entry name" value="(Trans)glycosidases"/>
    <property type="match status" value="1"/>
</dbReference>
<organism evidence="11 12">
    <name type="scientific">Haploplasma axanthum</name>
    <name type="common">Acholeplasma axanthum</name>
    <dbReference type="NCBI Taxonomy" id="29552"/>
    <lineage>
        <taxon>Bacteria</taxon>
        <taxon>Bacillati</taxon>
        <taxon>Mycoplasmatota</taxon>
        <taxon>Mollicutes</taxon>
        <taxon>Acholeplasmatales</taxon>
        <taxon>Acholeplasmataceae</taxon>
        <taxon>Haploplasma</taxon>
    </lineage>
</organism>
<dbReference type="InterPro" id="IPR013783">
    <property type="entry name" value="Ig-like_fold"/>
</dbReference>
<dbReference type="PANTHER" id="PTHR43002">
    <property type="entry name" value="GLYCOGEN DEBRANCHING ENZYME"/>
    <property type="match status" value="1"/>
</dbReference>
<name>A0A449BFB5_HAPAX</name>
<dbReference type="GO" id="GO:0030246">
    <property type="term" value="F:carbohydrate binding"/>
    <property type="evidence" value="ECO:0007669"/>
    <property type="project" value="InterPro"/>
</dbReference>
<evidence type="ECO:0000256" key="9">
    <source>
        <dbReference type="ARBA" id="ARBA00031076"/>
    </source>
</evidence>
<dbReference type="CDD" id="cd10315">
    <property type="entry name" value="CBM41_pullulanase"/>
    <property type="match status" value="1"/>
</dbReference>
<dbReference type="CDD" id="cd11341">
    <property type="entry name" value="AmyAc_Pullulanase_LD-like"/>
    <property type="match status" value="1"/>
</dbReference>
<evidence type="ECO:0000256" key="5">
    <source>
        <dbReference type="ARBA" id="ARBA00023295"/>
    </source>
</evidence>
<dbReference type="SMART" id="SM00642">
    <property type="entry name" value="Aamy"/>
    <property type="match status" value="1"/>
</dbReference>
<dbReference type="Gene3D" id="2.60.40.10">
    <property type="entry name" value="Immunoglobulins"/>
    <property type="match status" value="1"/>
</dbReference>
<evidence type="ECO:0000259" key="10">
    <source>
        <dbReference type="SMART" id="SM00642"/>
    </source>
</evidence>
<evidence type="ECO:0000256" key="4">
    <source>
        <dbReference type="ARBA" id="ARBA00022837"/>
    </source>
</evidence>
<dbReference type="Proteomes" id="UP000289841">
    <property type="component" value="Chromosome"/>
</dbReference>
<sequence length="983" mass="111997">MKKILCSFMLLIMSIFMVTTHIYALSNDIEIIRIHYFRYDKKYDGFNIWLWESEPTSSGGIQFDFSNTNVDEYGAWIDIDFKTNYPSATKLGIIIKKGGWDGYREIGGDRFIDLSKMEIKNKKGNVYTVQDDIQIGLSDNDLANNIPDYSPKILSASFTNNKEIVIQTSNQINSYNFYKNNVILQSGTNQSINFKITLNEPIDLLSSYSIEVVFDDNTTSRRNISIQNLYDTKEFEDAFTYNDALGYIYSQNKTIFRLWAPLSEKVTLNLYNQGHPNYSNNGTKIDELIPYKSIDLKQINNGAWEVTVDGNLANKYYTYTVTNYGVSNEVTDPYSYSTGANGLRSMVVSFSETNPENWEYNKRPNTIKNLTDYIVYELHVRDLTTHSSWNGHEDYRGKFLGFTETGTTYTKNGTTVTTGIDHIAELGVNAVQLLPIFDFGYIDEVAIKNDPNYTDTFNWGYMPYHFNTLEGSYSTNPFDGANRINEFKQLVNSLHEKDIRVIMDVVYNHTGESENSNFNKILPGYFHRMKSDGSFSNGSGTGNETASERSMVRKFMVDSVKFLATEYNLSGFRFDLMALHDSETMQQIRDMLTEIDPTIAIYGEPWDAGGAAISEKDAAGKKNIKNMEGVGAFNDITRDAIKGSVFNESEGAWLQGTNTASFVEDIKYGIVGGVEHKEVNIQDKWHLSPEKTINYVSAHDNNTLYDKLKLTKVPNSRIKDLQIQANAIILTSQGIPFLHAGVEFMRSKPKESGGYDENSYESPDSVNQLRWDRKAEYVDVFEYYKTLIFIRKTYPQFRMLNKNDIASSIKFINTNSSNIIAFGINNPTMPKVVVIHSGQTKGNESVQLPNGIKYRQLTSHQSHSIFGLNEVSDIFYTLPNTTSILIENKSINDVSLKKDIVKIKKGKSFNPIDNLNYDKDKYNVFTSSFYNTNISGTYVISLTVVDKEGNFLPLEYILNIDSKIKVTLNGEINVWKKLFYFYQ</sequence>